<dbReference type="PANTHER" id="PTHR36451">
    <property type="entry name" value="PAPS-DEPENDENT SULFOTRANSFERASE STF3"/>
    <property type="match status" value="1"/>
</dbReference>
<evidence type="ECO:0000313" key="2">
    <source>
        <dbReference type="EMBL" id="VAW06159.1"/>
    </source>
</evidence>
<proteinExistence type="predicted"/>
<organism evidence="2">
    <name type="scientific">hydrothermal vent metagenome</name>
    <dbReference type="NCBI Taxonomy" id="652676"/>
    <lineage>
        <taxon>unclassified sequences</taxon>
        <taxon>metagenomes</taxon>
        <taxon>ecological metagenomes</taxon>
    </lineage>
</organism>
<protein>
    <recommendedName>
        <fullName evidence="3">Sulfotransferase</fullName>
    </recommendedName>
</protein>
<name>A0A3B0T1B5_9ZZZZ</name>
<dbReference type="EMBL" id="UOEH01000505">
    <property type="protein sequence ID" value="VAW06159.1"/>
    <property type="molecule type" value="Genomic_DNA"/>
</dbReference>
<dbReference type="Pfam" id="PF13469">
    <property type="entry name" value="Sulfotransfer_3"/>
    <property type="match status" value="1"/>
</dbReference>
<accession>A0A3B0T1B5</accession>
<sequence>MAHPLCGANLATLATVVGRSGLPDRIGEGALVGLASAVRWPFSTAEKLAMERRLPSLEDMPAPVFILGHWRSGTTHLYNIMCQSGAWGFVPPVATGLPWDLFGLAKVFNPLLERALPEHRYIDNIPVRPDSPQEDEIAIANMSDVSFYHGIYFPRAFAENVQRGLFFDGCSTADIRGWRKQFTYFLRKLYLHQGEKPLLIKNPVYTGRLAMLREMFPGAKFVHIHRNPYDVFVSMRNFYTKLLKELALQSYDHVDIDEAVLSVYDRMMRAYESDVQSVSSEQLVELRYDALDANPMQAVEKIYGALGLPGFETSRGAFEGYLASVKSFEKNKFDYSDAAAAKVEARLGHWIEKWGYERPGNEARQSGEGTRDAETAA</sequence>
<reference evidence="2" key="1">
    <citation type="submission" date="2018-06" db="EMBL/GenBank/DDBJ databases">
        <authorList>
            <person name="Zhirakovskaya E."/>
        </authorList>
    </citation>
    <scope>NUCLEOTIDE SEQUENCE</scope>
</reference>
<feature type="region of interest" description="Disordered" evidence="1">
    <location>
        <begin position="358"/>
        <end position="377"/>
    </location>
</feature>
<dbReference type="InterPro" id="IPR052736">
    <property type="entry name" value="Stf3_sulfotransferase"/>
</dbReference>
<dbReference type="SUPFAM" id="SSF52540">
    <property type="entry name" value="P-loop containing nucleoside triphosphate hydrolases"/>
    <property type="match status" value="1"/>
</dbReference>
<gene>
    <name evidence="2" type="ORF">MNBD_ALPHA05-937</name>
</gene>
<dbReference type="AlphaFoldDB" id="A0A3B0T1B5"/>
<dbReference type="InterPro" id="IPR027417">
    <property type="entry name" value="P-loop_NTPase"/>
</dbReference>
<dbReference type="PANTHER" id="PTHR36451:SF1">
    <property type="entry name" value="OMEGA-HYDROXY-BETA-DIHYDROMENAQUINONE-9 SULFOTRANSFERASE STF3"/>
    <property type="match status" value="1"/>
</dbReference>
<dbReference type="Gene3D" id="3.40.50.300">
    <property type="entry name" value="P-loop containing nucleotide triphosphate hydrolases"/>
    <property type="match status" value="1"/>
</dbReference>
<evidence type="ECO:0000256" key="1">
    <source>
        <dbReference type="SAM" id="MobiDB-lite"/>
    </source>
</evidence>
<evidence type="ECO:0008006" key="3">
    <source>
        <dbReference type="Google" id="ProtNLM"/>
    </source>
</evidence>